<proteinExistence type="predicted"/>
<keyword evidence="4" id="KW-0833">Ubl conjugation pathway</keyword>
<reference evidence="10 11" key="1">
    <citation type="journal article" date="2019" name="Appl. Microbiol. Biotechnol.">
        <title>Genome sequence of Isaria javanica and comparative genome analysis insights into family S53 peptidase evolution in fungal entomopathogens.</title>
        <authorList>
            <person name="Lin R."/>
            <person name="Zhang X."/>
            <person name="Xin B."/>
            <person name="Zou M."/>
            <person name="Gao Y."/>
            <person name="Qin F."/>
            <person name="Hu Q."/>
            <person name="Xie B."/>
            <person name="Cheng X."/>
        </authorList>
    </citation>
    <scope>NUCLEOTIDE SEQUENCE [LARGE SCALE GENOMIC DNA]</scope>
    <source>
        <strain evidence="10 11">IJ1G</strain>
    </source>
</reference>
<evidence type="ECO:0000256" key="1">
    <source>
        <dbReference type="ARBA" id="ARBA00000707"/>
    </source>
</evidence>
<dbReference type="GO" id="GO:0004843">
    <property type="term" value="F:cysteine-type deubiquitinase activity"/>
    <property type="evidence" value="ECO:0007669"/>
    <property type="project" value="UniProtKB-EC"/>
</dbReference>
<sequence>MMLEAVFDHLVLPPKLLAAPDDDYDASALNWELATRLIKACKQLEDTDATTQWRSLEASLLLTRELHNPVSVETLMAAFRTIADTEGANWLALHVAQQNAALIIYKNIETKEVVFETFEVSASAPAVLEAKHALLWTFPCRAVAIPMTEFTNTSFQETIAVFLEQATEIAFDQFAARAFKGEKAVVETRDSPSPAIVTEMLMSFLQAMGRTFSVAVVHKRVRDDVILGSSQQPWRRSPYWLMLRASVQRFLLDSSDNDSKESRIQYKLIICIALSHLLADCQATLHPERVLMLQAKVCRRLAKLQTEMEDAPSVLRDRYLGKFFKHKAFFESTVTKTKTFIANLWDEHKRQTVRPIPLLPRNAAPDDLILHLSNSGHKLRALLSSNINPRQSHVPPDAHPRAEGTLAQINNVANQYSKLVNSAQKCMSKLRKSCDAPEEICLRLARAINTYMEAVGSQYVDNAVLESQYLLDLFELWTVMDSAAIDTCPILAQYHPGFVPEALDMLCLTSRSDMVRLRRAQEHIADRIANCSDAQHTIFHDPHHNLAFAAVYMTQYGAQSGMMSLKDRIEAASAKSVMAKSQELGDLMEEHQRLTVEMQRGTCSCKRQPDGSLDVRGCKRCWRARCRKRLKIQVHEEFLPRNKADKAAVILELKLPRFLAAYRDATWRLRMLGWKDKVQGGDAAIVLGDFAPLKTYQHSLHENGSITLASRSKAYLQTHYRTLKMPKAAAEVLLPFGPVFTYYDAQNGIWAEDYNEKPWYHYLLGSWLPQGISDPFDQSVLYMDHHEHPSSYEIAANRDQCPPGMSHHEFEAYQAVISGTYRRWLVLVQEFGSSNLNISSASTTKCFSRLALQAGPPHSRYSLGKIHSVFDDHNFCKTLNHQIGLRLSALQSGRRDLDGISVLITFALRLLHLGPESITSSVESRLGEIRILLSEWMCQLRQDVRSTKDGETARKAAASAVCASLLCRQTFMVATFEEALLSETDAAHFFRASIALSENLITGLDALPTDLRHLLAQYMSWACSMSDTINAMALEHTSALENVVNETWTHGGESAARSFHEWEFCDGGNWLISRTVATAVVSSQTVHYHPIEGHLLIDGKALGRLPLEIQQDPGIMELFEGQHLLTRASGVAGMEFQIINSANNHEVHIGTIKNEVVIRARLGSQLLQYVPRKWFRSDTTSDLPSGLVDDCVHWLNLRTGELEMRRKPGIWTRKLSNWILDVNAQTVVRGRTTLMVNGRTTVKDGSSLVEPQSQIGRNVANIFRDFENPSYLNIYQPMSAGGRLSVEIKRLEMRFFVNAKGLLQSNQLKAEIDPVQDIGALYGLESKLVLRSLTNPRHRSVMIPIGSCSWRRNGPHVSVRILNEGHYALFSVDPLLGRLSCAPEPALFYLKAMVHALTSFPISDKLTGRTGTEEACLCLTAARSQPWKPLNVLPKRILRMIMNLSPTREYYPPSRRLYQRVTWDPYLTATIQHEQLATLAADILRQSQSLAVFDGPKDSQEKNVESLPSVDCLSLRGMVRRQVYERIRHSSDIDLLSQASQSDDYCQRGTEFGAEGNLRVYRSVKQLRQKSSKLPPPGTLHLILKKWRSFDGFDNTFDTLDIARILSAEASQVFGPIIGLLRASSEVAADHMAQLNLALFVFSSGCSADIADWLVAVGSYSGLRALTPPDIERFVNIGPDQGLSKSAIRKLVVSSQDDYTIYLSGDKASRRARQAVAATEESYDVKMEQDAKNIASWLKDTWPDVPVRSSRFYQGCQELELKVLDKKKAWVFLKPELLRLSQNHSLAEYISWLEATVQSLRSGQNGNSVGITVQSDSHATAMADAEITSSSRLAFERPSFCIPSLSQLFDSIGDEIGIIIRESHQDREQAPAAPHHSHQHGEKGILKRLSTISKEIASLHELVQPFKDSQNVMQQQYGQDLEKSIVAMAVSLTRPKGPSFSSDQRNFATEINSHEQLIYSQINAISQLQARLYTCHLWLEAGQLWPCTSPAAILEQLRFRSFRVLSQPVQRWLIHLGVLFTNLQHFLRMEDAQLSYEDKKLHDELQVKGHSNWHPAEYPEWLLLEIDNNILIRPLQAEVAKAIVSPQSGKTSVVIPMAAIALADTRNLCRVIVPKSLLLQTAQVLQSRIGGLIGRQVRHIPFSRRSPSDATTLSAYKSIHHDMLQMGGVMLCLPAHVLSFKLSGLQRLADHHRKEGEQMVEIQQWMESICRDVLDESDMTLSVHTQLIYPSGELTALDGHPYRWLIVEHLLDLVESHASTLQKTFHDRVVVVPRQHGFPIIHFITTEPEIALNELLVEDICDGRLPHIQLQEYASRETKNLIKRIISGKHVSSTDWDTALASLKDDIFGPKALYLLRGLISQQILIVCLKKKWNIQYGLHPDRQPIAVPFEAKGIPSPAAEYGHPDTTLILTCLAFYQQGLSKDQLKQGLQGVMQSDDAAAHYDRWVCSCTTLPSSLRYWNLIDPEDEVQVEALWEHLRFNRTIINHHLNNYVFPRFAKQFPVKLLASGWDIPLLHSSQVDGQRSNLTTGFSGTNDNKHILPQTIQQNDLPELINTNAQVLCHLLESRNADCHLTATAEGVRFDEESTLRFLRKMEIRVLIDAGAHILEMENHDVARQWLEIEPSAEGAIYFGPNSQIMVRSRFRKEPMPLIASPFANDIKACVVYIDEGHTRGTDLKLPADAKGAVTLSLGQTKDQTVQAAMRLRQLGTTQSVVFLASPEVHYAMLDLRLAHVNNASRLVAPTSRDVVRWLLHQSCKANEQMLSLYRSQCWEFCRRTDVLRQHPNYATREDDLQQVLGVIRQEEDQTLQDMYGPRDSSALAGRTHLASAQLRAFAQNAERMATHEQVGDSSALMEVEQEREVVLEVEHMREKETKKSHVALVFPGLDKGIKDFIQTGQLDTGANTSGATFTQAFEYVGQTKIGSSFGIQATASRLFVSREFVRTVARPINWILWSPSAETGLVIIPEEADAVIPRLRNMAKPRVWLLGYTPPVTKSMQHFNCLSYLTVPQWPRTCQIPVWLGIEVGILSGRLYFDIAEYEPLLAWLGLVPPSPGRTARGGGGGGGIRIQQPLQFLQEWLSFRRQTQDILYTPAGFVCQRQVLHEGHFFFSDLSGGA</sequence>
<dbReference type="OrthoDB" id="3182339at2759"/>
<dbReference type="EC" id="3.4.19.12" evidence="2"/>
<dbReference type="STRING" id="43265.A0A545UUP4"/>
<dbReference type="InterPro" id="IPR022105">
    <property type="entry name" value="DUF3645"/>
</dbReference>
<evidence type="ECO:0000313" key="10">
    <source>
        <dbReference type="EMBL" id="TQV93180.1"/>
    </source>
</evidence>
<comment type="catalytic activity">
    <reaction evidence="1">
        <text>Thiol-dependent hydrolysis of ester, thioester, amide, peptide and isopeptide bonds formed by the C-terminal Gly of ubiquitin (a 76-residue protein attached to proteins as an intracellular targeting signal).</text>
        <dbReference type="EC" id="3.4.19.12"/>
    </reaction>
</comment>
<keyword evidence="3" id="KW-0645">Protease</keyword>
<dbReference type="InterPro" id="IPR051346">
    <property type="entry name" value="OTU_Deubiquitinase"/>
</dbReference>
<dbReference type="InterPro" id="IPR046541">
    <property type="entry name" value="DUF6606"/>
</dbReference>
<dbReference type="Pfam" id="PF12340">
    <property type="entry name" value="DUF3638"/>
    <property type="match status" value="1"/>
</dbReference>
<evidence type="ECO:0000256" key="4">
    <source>
        <dbReference type="ARBA" id="ARBA00022786"/>
    </source>
</evidence>
<feature type="domain" description="DUF6606" evidence="9">
    <location>
        <begin position="6"/>
        <end position="278"/>
    </location>
</feature>
<feature type="domain" description="DUF3645" evidence="8">
    <location>
        <begin position="2380"/>
        <end position="2412"/>
    </location>
</feature>
<evidence type="ECO:0000256" key="3">
    <source>
        <dbReference type="ARBA" id="ARBA00022670"/>
    </source>
</evidence>
<dbReference type="Pfam" id="PF20255">
    <property type="entry name" value="DUF6606"/>
    <property type="match status" value="1"/>
</dbReference>
<dbReference type="PANTHER" id="PTHR13367">
    <property type="entry name" value="UBIQUITIN THIOESTERASE"/>
    <property type="match status" value="1"/>
</dbReference>
<evidence type="ECO:0000256" key="5">
    <source>
        <dbReference type="ARBA" id="ARBA00022801"/>
    </source>
</evidence>
<organism evidence="10 11">
    <name type="scientific">Cordyceps javanica</name>
    <dbReference type="NCBI Taxonomy" id="43265"/>
    <lineage>
        <taxon>Eukaryota</taxon>
        <taxon>Fungi</taxon>
        <taxon>Dikarya</taxon>
        <taxon>Ascomycota</taxon>
        <taxon>Pezizomycotina</taxon>
        <taxon>Sordariomycetes</taxon>
        <taxon>Hypocreomycetidae</taxon>
        <taxon>Hypocreales</taxon>
        <taxon>Cordycipitaceae</taxon>
        <taxon>Cordyceps</taxon>
    </lineage>
</organism>
<name>A0A545UUP4_9HYPO</name>
<evidence type="ECO:0000256" key="2">
    <source>
        <dbReference type="ARBA" id="ARBA00012759"/>
    </source>
</evidence>
<comment type="caution">
    <text evidence="10">The sequence shown here is derived from an EMBL/GenBank/DDBJ whole genome shotgun (WGS) entry which is preliminary data.</text>
</comment>
<evidence type="ECO:0000259" key="7">
    <source>
        <dbReference type="Pfam" id="PF12340"/>
    </source>
</evidence>
<dbReference type="EMBL" id="SPUK01000012">
    <property type="protein sequence ID" value="TQV93180.1"/>
    <property type="molecule type" value="Genomic_DNA"/>
</dbReference>
<dbReference type="Pfam" id="PF12359">
    <property type="entry name" value="DUF3645"/>
    <property type="match status" value="1"/>
</dbReference>
<dbReference type="PANTHER" id="PTHR13367:SF33">
    <property type="entry name" value="P-LOOP CONTAINING NUCLEOSIDE TRIPHOSPHATE HYDROLASE PROTEIN"/>
    <property type="match status" value="1"/>
</dbReference>
<evidence type="ECO:0000259" key="8">
    <source>
        <dbReference type="Pfam" id="PF12359"/>
    </source>
</evidence>
<keyword evidence="6" id="KW-0788">Thiol protease</keyword>
<accession>A0A545UUP4</accession>
<gene>
    <name evidence="10" type="ORF">IF1G_07758</name>
</gene>
<feature type="domain" description="DUF3638" evidence="7">
    <location>
        <begin position="2050"/>
        <end position="2262"/>
    </location>
</feature>
<protein>
    <recommendedName>
        <fullName evidence="2">ubiquitinyl hydrolase 1</fullName>
        <ecNumber evidence="2">3.4.19.12</ecNumber>
    </recommendedName>
</protein>
<dbReference type="InterPro" id="IPR022099">
    <property type="entry name" value="DUF3638"/>
</dbReference>
<dbReference type="Proteomes" id="UP000315783">
    <property type="component" value="Unassembled WGS sequence"/>
</dbReference>
<keyword evidence="5 10" id="KW-0378">Hydrolase</keyword>
<evidence type="ECO:0000313" key="11">
    <source>
        <dbReference type="Proteomes" id="UP000315783"/>
    </source>
</evidence>
<keyword evidence="11" id="KW-1185">Reference proteome</keyword>
<evidence type="ECO:0000259" key="9">
    <source>
        <dbReference type="Pfam" id="PF20255"/>
    </source>
</evidence>
<evidence type="ECO:0000256" key="6">
    <source>
        <dbReference type="ARBA" id="ARBA00022807"/>
    </source>
</evidence>
<dbReference type="GO" id="GO:0006508">
    <property type="term" value="P:proteolysis"/>
    <property type="evidence" value="ECO:0007669"/>
    <property type="project" value="UniProtKB-KW"/>
</dbReference>